<keyword evidence="2" id="KW-1185">Reference proteome</keyword>
<dbReference type="EMBL" id="CP132302">
    <property type="protein sequence ID" value="WLR99268.1"/>
    <property type="molecule type" value="Genomic_DNA"/>
</dbReference>
<dbReference type="Proteomes" id="UP001234585">
    <property type="component" value="Chromosome"/>
</dbReference>
<name>A0AA50CQ43_9HYPH</name>
<evidence type="ECO:0000313" key="2">
    <source>
        <dbReference type="Proteomes" id="UP001234585"/>
    </source>
</evidence>
<gene>
    <name evidence="1" type="ORF">Q9313_02010</name>
</gene>
<dbReference type="AlphaFoldDB" id="A0AA50CQ43"/>
<accession>A0AA50CQ43</accession>
<protein>
    <submittedName>
        <fullName evidence="1">Uncharacterized protein</fullName>
    </submittedName>
</protein>
<sequence length="88" mass="10015">MSDERPEPFMMIGLHKLAAQNGDGLVPELYEWMANRAEMLESDNVTAFPFRNVRPVRAAGFEGQPGLDARNDNVVAFPVPHRLRREKH</sequence>
<reference evidence="1 2" key="1">
    <citation type="submission" date="2023-08" db="EMBL/GenBank/DDBJ databases">
        <title>Pathogen: clinical or host-associated sample.</title>
        <authorList>
            <person name="Hergert J."/>
            <person name="Casey R."/>
            <person name="Wagner J."/>
            <person name="Young E.L."/>
            <person name="Oakeson K.F."/>
        </authorList>
    </citation>
    <scope>NUCLEOTIDE SEQUENCE [LARGE SCALE GENOMIC DNA]</scope>
    <source>
        <strain evidence="1 2">1760953</strain>
    </source>
</reference>
<proteinExistence type="predicted"/>
<organism evidence="1 2">
    <name type="scientific">Shinella sumterensis</name>
    <dbReference type="NCBI Taxonomy" id="1967501"/>
    <lineage>
        <taxon>Bacteria</taxon>
        <taxon>Pseudomonadati</taxon>
        <taxon>Pseudomonadota</taxon>
        <taxon>Alphaproteobacteria</taxon>
        <taxon>Hyphomicrobiales</taxon>
        <taxon>Rhizobiaceae</taxon>
        <taxon>Shinella</taxon>
    </lineage>
</organism>
<evidence type="ECO:0000313" key="1">
    <source>
        <dbReference type="EMBL" id="WLR99268.1"/>
    </source>
</evidence>